<dbReference type="Proteomes" id="UP000185356">
    <property type="component" value="Segment"/>
</dbReference>
<evidence type="ECO:0000313" key="25">
    <source>
        <dbReference type="EMBL" id="AIX34620.1"/>
    </source>
</evidence>
<dbReference type="EMBL" id="KJ019083">
    <property type="protein sequence ID" value="AIX27074.1"/>
    <property type="molecule type" value="Genomic_DNA"/>
</dbReference>
<dbReference type="EMBL" id="KJ019070">
    <property type="protein sequence ID" value="AIX24267.1"/>
    <property type="molecule type" value="Genomic_DNA"/>
</dbReference>
<dbReference type="EMBL" id="KJ019164">
    <property type="protein sequence ID" value="AIX46840.1"/>
    <property type="molecule type" value="Genomic_DNA"/>
</dbReference>
<dbReference type="Proteomes" id="UP000185380">
    <property type="component" value="Segment"/>
</dbReference>
<dbReference type="Proteomes" id="UP000185385">
    <property type="component" value="Segment"/>
</dbReference>
<evidence type="ECO:0000313" key="33">
    <source>
        <dbReference type="EMBL" id="AIX37269.1"/>
    </source>
</evidence>
<dbReference type="Proteomes" id="UP000185357">
    <property type="component" value="Segment"/>
</dbReference>
<dbReference type="Proteomes" id="UP000185377">
    <property type="component" value="Segment"/>
</dbReference>
<keyword evidence="50" id="KW-1185">Reference proteome</keyword>
<dbReference type="EMBL" id="KJ019126">
    <property type="protein sequence ID" value="AIX37705.1"/>
    <property type="molecule type" value="Genomic_DNA"/>
</dbReference>
<accession>A0A0E3EME6</accession>
<evidence type="ECO:0000313" key="2">
    <source>
        <dbReference type="EMBL" id="AIX14972.1"/>
    </source>
</evidence>
<dbReference type="EMBL" id="KJ019074">
    <property type="protein sequence ID" value="AIX25137.1"/>
    <property type="molecule type" value="Genomic_DNA"/>
</dbReference>
<evidence type="ECO:0000313" key="45">
    <source>
        <dbReference type="EMBL" id="AIX46840.1"/>
    </source>
</evidence>
<evidence type="ECO:0000313" key="39">
    <source>
        <dbReference type="EMBL" id="AIX38792.1"/>
    </source>
</evidence>
<dbReference type="EMBL" id="KJ019032">
    <property type="protein sequence ID" value="AIX15618.1"/>
    <property type="molecule type" value="Genomic_DNA"/>
</dbReference>
<dbReference type="Proteomes" id="UP000185346">
    <property type="component" value="Segment"/>
</dbReference>
<evidence type="ECO:0000313" key="8">
    <source>
        <dbReference type="EMBL" id="AIX18727.1"/>
    </source>
</evidence>
<dbReference type="EMBL" id="KJ019028">
    <property type="protein sequence ID" value="AIX14753.1"/>
    <property type="molecule type" value="Genomic_DNA"/>
</dbReference>
<evidence type="ECO:0000313" key="11">
    <source>
        <dbReference type="EMBL" id="AIX19598.1"/>
    </source>
</evidence>
<dbReference type="EMBL" id="KJ019078">
    <property type="protein sequence ID" value="AIX26003.1"/>
    <property type="molecule type" value="Genomic_DNA"/>
</dbReference>
<evidence type="ECO:0000313" key="15">
    <source>
        <dbReference type="EMBL" id="AIX24267.1"/>
    </source>
</evidence>
<dbReference type="Proteomes" id="UP000185369">
    <property type="component" value="Segment"/>
</dbReference>
<evidence type="ECO:0000313" key="24">
    <source>
        <dbReference type="EMBL" id="AIX27074.1"/>
    </source>
</evidence>
<dbReference type="EMBL" id="KJ019118">
    <property type="protein sequence ID" value="AIX35905.1"/>
    <property type="molecule type" value="Genomic_DNA"/>
</dbReference>
<dbReference type="Proteomes" id="UP000185367">
    <property type="component" value="Segment"/>
</dbReference>
<dbReference type="Proteomes" id="UP000185368">
    <property type="component" value="Segment"/>
</dbReference>
<evidence type="ECO:0000313" key="13">
    <source>
        <dbReference type="EMBL" id="AIX21246.1"/>
    </source>
</evidence>
<dbReference type="EMBL" id="KJ019035">
    <property type="protein sequence ID" value="AIX16263.1"/>
    <property type="molecule type" value="Genomic_DNA"/>
</dbReference>
<dbReference type="Proteomes" id="UP000185384">
    <property type="component" value="Segment"/>
</dbReference>
<evidence type="ECO:0000313" key="32">
    <source>
        <dbReference type="EMBL" id="AIX36560.1"/>
    </source>
</evidence>
<dbReference type="Proteomes" id="UP000185362">
    <property type="component" value="Segment"/>
</dbReference>
<dbReference type="Proteomes" id="UP000185354">
    <property type="component" value="Segment"/>
</dbReference>
<dbReference type="EMBL" id="KJ019034">
    <property type="protein sequence ID" value="AIX16047.1"/>
    <property type="molecule type" value="Genomic_DNA"/>
</dbReference>
<evidence type="ECO:0000313" key="14">
    <source>
        <dbReference type="EMBL" id="AIX22476.1"/>
    </source>
</evidence>
<dbReference type="EMBL" id="KJ019050">
    <property type="protein sequence ID" value="AIX19598.1"/>
    <property type="molecule type" value="Genomic_DNA"/>
</dbReference>
<dbReference type="EMBL" id="KJ019124">
    <property type="protein sequence ID" value="AIX37269.1"/>
    <property type="molecule type" value="Genomic_DNA"/>
</dbReference>
<dbReference type="Proteomes" id="UP000185370">
    <property type="component" value="Segment"/>
</dbReference>
<dbReference type="Proteomes" id="UP000185349">
    <property type="component" value="Segment"/>
</dbReference>
<dbReference type="EMBL" id="KJ019029">
    <property type="protein sequence ID" value="AIX14972.1"/>
    <property type="molecule type" value="Genomic_DNA"/>
</dbReference>
<dbReference type="Proteomes" id="UP000185373">
    <property type="component" value="Segment"/>
</dbReference>
<dbReference type="EMBL" id="KJ019130">
    <property type="protein sequence ID" value="AIX38574.1"/>
    <property type="molecule type" value="Genomic_DNA"/>
</dbReference>
<organism evidence="2 49">
    <name type="scientific">Synechococcus phage ACG-2014d</name>
    <dbReference type="NCBI Taxonomy" id="1493509"/>
    <lineage>
        <taxon>Viruses</taxon>
        <taxon>Duplodnaviria</taxon>
        <taxon>Heunggongvirae</taxon>
        <taxon>Uroviricota</taxon>
        <taxon>Caudoviricetes</taxon>
        <taxon>Pantevenvirales</taxon>
        <taxon>Kyanoviridae</taxon>
        <taxon>Lowelvirus</taxon>
        <taxon>Lowelvirus tuscon4d</taxon>
    </lineage>
</organism>
<evidence type="ECO:0000313" key="41">
    <source>
        <dbReference type="EMBL" id="AIX40504.1"/>
    </source>
</evidence>
<dbReference type="EMBL" id="KJ019031">
    <property type="protein sequence ID" value="AIX15399.1"/>
    <property type="molecule type" value="Genomic_DNA"/>
</dbReference>
<dbReference type="EMBL" id="KJ019048">
    <property type="protein sequence ID" value="AIX19163.1"/>
    <property type="molecule type" value="Genomic_DNA"/>
</dbReference>
<dbReference type="Proteomes" id="UP000185359">
    <property type="component" value="Segment"/>
</dbReference>
<dbReference type="EMBL" id="KJ019112">
    <property type="protein sequence ID" value="AIX34620.1"/>
    <property type="molecule type" value="Genomic_DNA"/>
</dbReference>
<dbReference type="EMBL" id="KJ019075">
    <property type="protein sequence ID" value="AIX25356.1"/>
    <property type="molecule type" value="Genomic_DNA"/>
</dbReference>
<dbReference type="Proteomes" id="UP000185353">
    <property type="component" value="Segment"/>
</dbReference>
<dbReference type="Proteomes" id="UP000185345">
    <property type="component" value="Segment"/>
</dbReference>
<dbReference type="GeneID" id="24171552"/>
<evidence type="ECO:0000313" key="23">
    <source>
        <dbReference type="EMBL" id="AIX26438.1"/>
    </source>
</evidence>
<evidence type="ECO:0000313" key="49">
    <source>
        <dbReference type="Proteomes" id="UP000185364"/>
    </source>
</evidence>
<dbReference type="EMBL" id="KJ019073">
    <property type="protein sequence ID" value="AIX24920.1"/>
    <property type="molecule type" value="Genomic_DNA"/>
</dbReference>
<dbReference type="EMBL" id="KJ019117">
    <property type="protein sequence ID" value="AIX35686.1"/>
    <property type="molecule type" value="Genomic_DNA"/>
</dbReference>
<evidence type="ECO:0000313" key="12">
    <source>
        <dbReference type="EMBL" id="AIX21029.1"/>
    </source>
</evidence>
<name>A0A0E3EME6_9CAUD</name>
<evidence type="ECO:0000313" key="31">
    <source>
        <dbReference type="EMBL" id="AIX36343.1"/>
    </source>
</evidence>
<dbReference type="EMBL" id="KJ019080">
    <property type="protein sequence ID" value="AIX26438.1"/>
    <property type="molecule type" value="Genomic_DNA"/>
</dbReference>
<dbReference type="EMBL" id="KJ019046">
    <property type="protein sequence ID" value="AIX18727.1"/>
    <property type="molecule type" value="Genomic_DNA"/>
</dbReference>
<dbReference type="EMBL" id="KJ019136">
    <property type="protein sequence ID" value="AIX39867.1"/>
    <property type="molecule type" value="Genomic_DNA"/>
</dbReference>
<dbReference type="EMBL" id="KJ019129">
    <property type="protein sequence ID" value="AIX38356.1"/>
    <property type="molecule type" value="Genomic_DNA"/>
</dbReference>
<dbReference type="EMBL" id="KJ019125">
    <property type="protein sequence ID" value="AIX37487.1"/>
    <property type="molecule type" value="Genomic_DNA"/>
</dbReference>
<dbReference type="EMBL" id="KJ019139">
    <property type="protein sequence ID" value="AIX40504.1"/>
    <property type="molecule type" value="Genomic_DNA"/>
</dbReference>
<evidence type="ECO:0000313" key="46">
    <source>
        <dbReference type="EMBL" id="AIX47058.1"/>
    </source>
</evidence>
<evidence type="ECO:0000313" key="19">
    <source>
        <dbReference type="EMBL" id="AIX25356.1"/>
    </source>
</evidence>
<evidence type="ECO:0000313" key="44">
    <source>
        <dbReference type="EMBL" id="AIX46415.1"/>
    </source>
</evidence>
<dbReference type="Proteomes" id="UP000185378">
    <property type="component" value="Segment"/>
</dbReference>
<dbReference type="Proteomes" id="UP000185374">
    <property type="component" value="Segment"/>
</dbReference>
<dbReference type="Proteomes" id="UP000185379">
    <property type="component" value="Segment"/>
</dbReference>
<dbReference type="EMBL" id="KJ019160">
    <property type="protein sequence ID" value="AIX45978.1"/>
    <property type="molecule type" value="Genomic_DNA"/>
</dbReference>
<reference evidence="47 48" key="1">
    <citation type="submission" date="2013-12" db="EMBL/GenBank/DDBJ databases">
        <title>Ecological redundancy of diverse viral populations within a natural community.</title>
        <authorList>
            <person name="Gregory A.C."/>
            <person name="LaButti K."/>
            <person name="Copeland A."/>
            <person name="Woyke T."/>
            <person name="Sullivan M.B."/>
        </authorList>
    </citation>
    <scope>NUCLEOTIDE SEQUENCE [LARGE SCALE GENOMIC DNA]</scope>
    <source>
        <strain evidence="40">Syn7803C102</strain>
        <strain evidence="41">Syn7803C108</strain>
        <strain evidence="42">Syn7803C109</strain>
        <strain evidence="43">Syn7803C35</strain>
        <strain evidence="44">Syn7803C37</strain>
        <strain evidence="45">Syn7803C39</strain>
        <strain evidence="46">Syn7803C40</strain>
        <strain evidence="1">Syn7803C45</strain>
        <strain evidence="2">Syn7803C46</strain>
        <strain evidence="3">Syn7803C48</strain>
        <strain evidence="4">Syn7803C49</strain>
        <strain evidence="5">Syn7803C54</strain>
        <strain evidence="6">Syn7803C55</strain>
        <strain evidence="7">Syn7803C57</strain>
        <strain evidence="8">Syn7803C72</strain>
        <strain evidence="9">Syn7803C73</strain>
        <strain evidence="10">Syn7803C75</strain>
        <strain evidence="11">Syn7803C77</strain>
        <strain evidence="12">Syn7803C88</strain>
        <strain evidence="13">Syn7803C89</strain>
        <strain evidence="14">Syn7803C93</strain>
        <strain evidence="15">Syn7803US104</strain>
        <strain evidence="16">Syn7803US108</strain>
        <strain evidence="17">Syn7803US109</strain>
        <strain evidence="18">Syn7803US110</strain>
        <strain evidence="19">Syn7803US111</strain>
        <strain evidence="20">Syn7803US113</strain>
        <strain evidence="21">Syn7803US114</strain>
        <strain evidence="22">Syn7803US115</strain>
        <strain evidence="23">Syn7803US116</strain>
        <strain evidence="24">Syn7803US122</strain>
        <strain evidence="26">Syn7803US5</strain>
        <strain evidence="25">Syn7803US59</strain>
        <strain evidence="27">Syn7803US61</strain>
        <strain evidence="28">Syn7803US63</strain>
        <strain evidence="29">Syn7803US64</strain>
        <strain evidence="30">Syn7803US65</strain>
        <strain evidence="31">Syn7803US71</strain>
        <strain evidence="32">Syn7803US78</strain>
        <strain evidence="33">Syn7803US80</strain>
        <strain evidence="34">Syn7803US82</strain>
        <strain evidence="35">Syn7803US83</strain>
        <strain evidence="36">Syn7803US85</strain>
        <strain evidence="37">Syn7803US89</strain>
        <strain evidence="38">Syn7803US94</strain>
        <strain evidence="39">Syn7803US95</strain>
    </source>
</reference>
<evidence type="ECO:0000313" key="42">
    <source>
        <dbReference type="EMBL" id="AIX40722.1"/>
    </source>
</evidence>
<evidence type="ECO:0000313" key="18">
    <source>
        <dbReference type="EMBL" id="AIX25137.1"/>
    </source>
</evidence>
<evidence type="ECO:0000313" key="1">
    <source>
        <dbReference type="EMBL" id="AIX14753.1"/>
    </source>
</evidence>
<evidence type="ECO:0000313" key="28">
    <source>
        <dbReference type="EMBL" id="AIX35686.1"/>
    </source>
</evidence>
<dbReference type="Proteomes" id="UP000185364">
    <property type="component" value="Segment"/>
</dbReference>
<dbReference type="Proteomes" id="UP000185376">
    <property type="component" value="Segment"/>
</dbReference>
<evidence type="ECO:0000313" key="38">
    <source>
        <dbReference type="EMBL" id="AIX38574.1"/>
    </source>
</evidence>
<evidence type="ECO:0000313" key="43">
    <source>
        <dbReference type="EMBL" id="AIX45978.1"/>
    </source>
</evidence>
<dbReference type="EMBL" id="KJ019127">
    <property type="protein sequence ID" value="AIX37923.1"/>
    <property type="molecule type" value="Genomic_DNA"/>
</dbReference>
<evidence type="ECO:0000313" key="17">
    <source>
        <dbReference type="EMBL" id="AIX24920.1"/>
    </source>
</evidence>
<dbReference type="Proteomes" id="UP000185363">
    <property type="component" value="Segment"/>
</dbReference>
<evidence type="ECO:0000313" key="9">
    <source>
        <dbReference type="EMBL" id="AIX18945.1"/>
    </source>
</evidence>
<dbReference type="RefSeq" id="YP_009133484.1">
    <property type="nucleotide sequence ID" value="NC_026923.1"/>
</dbReference>
<dbReference type="Proteomes" id="UP000185344">
    <property type="component" value="Segment"/>
</dbReference>
<dbReference type="Proteomes" id="UP000185371">
    <property type="component" value="Segment"/>
</dbReference>
<dbReference type="EMBL" id="KJ019056">
    <property type="protein sequence ID" value="AIX21029.1"/>
    <property type="molecule type" value="Genomic_DNA"/>
</dbReference>
<dbReference type="Proteomes" id="UP000185361">
    <property type="component" value="Segment"/>
</dbReference>
<evidence type="ECO:0000313" key="48">
    <source>
        <dbReference type="Proteomes" id="UP000185343"/>
    </source>
</evidence>
<dbReference type="EMBL" id="KJ019115">
    <property type="protein sequence ID" value="AIX35264.1"/>
    <property type="molecule type" value="Genomic_DNA"/>
</dbReference>
<dbReference type="EMBL" id="KJ019119">
    <property type="protein sequence ID" value="AIX36125.1"/>
    <property type="molecule type" value="Genomic_DNA"/>
</dbReference>
<dbReference type="Proteomes" id="UP000033003">
    <property type="component" value="Segment"/>
</dbReference>
<evidence type="ECO:0000313" key="36">
    <source>
        <dbReference type="EMBL" id="AIX37923.1"/>
    </source>
</evidence>
<dbReference type="OrthoDB" id="25336at10239"/>
<dbReference type="Proteomes" id="UP000185366">
    <property type="component" value="Segment"/>
</dbReference>
<dbReference type="EMBL" id="KJ019162">
    <property type="protein sequence ID" value="AIX46415.1"/>
    <property type="molecule type" value="Genomic_DNA"/>
</dbReference>
<evidence type="ECO:0000313" key="37">
    <source>
        <dbReference type="EMBL" id="AIX38356.1"/>
    </source>
</evidence>
<dbReference type="Proteomes" id="UP000185372">
    <property type="component" value="Genome"/>
</dbReference>
<evidence type="ECO:0000313" key="30">
    <source>
        <dbReference type="EMBL" id="AIX36125.1"/>
    </source>
</evidence>
<evidence type="ECO:0000313" key="40">
    <source>
        <dbReference type="EMBL" id="AIX39867.1"/>
    </source>
</evidence>
<dbReference type="Proteomes" id="UP000220606">
    <property type="component" value="Segment"/>
</dbReference>
<dbReference type="Proteomes" id="UP000185375">
    <property type="component" value="Segment"/>
</dbReference>
<dbReference type="Proteomes" id="UP000185350">
    <property type="component" value="Segment"/>
</dbReference>
<dbReference type="Proteomes" id="UP000185382">
    <property type="component" value="Segment"/>
</dbReference>
<dbReference type="Proteomes" id="UP000185358">
    <property type="component" value="Segment"/>
</dbReference>
<dbReference type="EMBL" id="KJ019062">
    <property type="protein sequence ID" value="AIX22476.1"/>
    <property type="molecule type" value="Genomic_DNA"/>
</dbReference>
<dbReference type="Proteomes" id="UP000185343">
    <property type="component" value="Segment"/>
</dbReference>
<evidence type="ECO:0000313" key="27">
    <source>
        <dbReference type="EMBL" id="AIX35264.1"/>
    </source>
</evidence>
<dbReference type="Proteomes" id="UP000185352">
    <property type="component" value="Segment"/>
</dbReference>
<dbReference type="Proteomes" id="UP000185383">
    <property type="component" value="Segment"/>
</dbReference>
<evidence type="ECO:0000313" key="7">
    <source>
        <dbReference type="EMBL" id="AIX16448.1"/>
    </source>
</evidence>
<dbReference type="KEGG" id="vg:24171552"/>
<dbReference type="EMBL" id="KJ019131">
    <property type="protein sequence ID" value="AIX38792.1"/>
    <property type="molecule type" value="Genomic_DNA"/>
</dbReference>
<evidence type="ECO:0000313" key="29">
    <source>
        <dbReference type="EMBL" id="AIX35905.1"/>
    </source>
</evidence>
<dbReference type="EMBL" id="KJ019113">
    <property type="protein sequence ID" value="AIX34840.1"/>
    <property type="molecule type" value="Genomic_DNA"/>
</dbReference>
<evidence type="ECO:0000313" key="26">
    <source>
        <dbReference type="EMBL" id="AIX34840.1"/>
    </source>
</evidence>
<sequence length="76" mass="8993">MNFYYNCSPPGYSGEREILTVELPSYMMEDILEYARNVAYQNDTHTSKVLKNIVNETISTISHKNYVRKNRKTKKR</sequence>
<dbReference type="EMBL" id="KJ019047">
    <property type="protein sequence ID" value="AIX18945.1"/>
    <property type="molecule type" value="Genomic_DNA"/>
</dbReference>
<evidence type="ECO:0000313" key="35">
    <source>
        <dbReference type="EMBL" id="AIX37705.1"/>
    </source>
</evidence>
<dbReference type="Proteomes" id="UP000185381">
    <property type="component" value="Genome"/>
</dbReference>
<evidence type="ECO:0000313" key="10">
    <source>
        <dbReference type="EMBL" id="AIX19163.1"/>
    </source>
</evidence>
<dbReference type="Proteomes" id="UP000185355">
    <property type="component" value="Segment"/>
</dbReference>
<dbReference type="EMBL" id="KJ019036">
    <property type="protein sequence ID" value="AIX16448.1"/>
    <property type="molecule type" value="Genomic_DNA"/>
</dbReference>
<evidence type="ECO:0000313" key="21">
    <source>
        <dbReference type="EMBL" id="AIX26003.1"/>
    </source>
</evidence>
<dbReference type="Proteomes" id="UP000185347">
    <property type="component" value="Segment"/>
</dbReference>
<dbReference type="EMBL" id="KJ019165">
    <property type="protein sequence ID" value="AIX47058.1"/>
    <property type="molecule type" value="Genomic_DNA"/>
</dbReference>
<dbReference type="Proteomes" id="UP000185348">
    <property type="component" value="Segment"/>
</dbReference>
<gene>
    <name evidence="40" type="ORF">Syn7803C102_141</name>
    <name evidence="41" type="ORF">Syn7803C108_142</name>
    <name evidence="42" type="ORF">Syn7803C109_141</name>
    <name evidence="43" type="ORF">Syn7803C35_141</name>
    <name evidence="44" type="ORF">Syn7803C37_142</name>
    <name evidence="45" type="ORF">Syn7803C39_141</name>
    <name evidence="46" type="ORF">Syn7803C40_142</name>
    <name evidence="1" type="ORF">Syn7803C45_142</name>
    <name evidence="2" type="ORF">Syn7803C46_141</name>
    <name evidence="3" type="ORF">Syn7803C48_141</name>
    <name evidence="4" type="ORF">Syn7803C49_142</name>
    <name evidence="5" type="ORF">Syn7803C54_142</name>
    <name evidence="6" type="ORF">Syn7803C55_138</name>
    <name evidence="7" type="ORF">Syn7803C57_141</name>
    <name evidence="8" type="ORF">Syn7803C72_141</name>
    <name evidence="9" type="ORF">Syn7803C73_141</name>
    <name evidence="10" type="ORF">Syn7803C75_141</name>
    <name evidence="11" type="ORF">Syn7803C77_141</name>
    <name evidence="12" type="ORF">Syn7803C88_141</name>
    <name evidence="13" type="ORF">Syn7803C89_141</name>
    <name evidence="14" type="ORF">Syn7803C93_142</name>
    <name evidence="15" type="ORF">Syn7803US104_142</name>
    <name evidence="16" type="ORF">Syn7803US108_141</name>
    <name evidence="17" type="ORF">Syn7803US109_142</name>
    <name evidence="18" type="ORF">Syn7803US110_141</name>
    <name evidence="19" type="ORF">Syn7803US111_141</name>
    <name evidence="20" type="ORF">Syn7803US113_141</name>
    <name evidence="21" type="ORF">Syn7803US114_141</name>
    <name evidence="22" type="ORF">Syn7803US115_140</name>
    <name evidence="23" type="ORF">Syn7803US116_141</name>
    <name evidence="24" type="ORF">Syn7803US122_141</name>
    <name evidence="25" type="ORF">Syn7803US59_141</name>
    <name evidence="26" type="ORF">Syn7803US5_142</name>
    <name evidence="27" type="ORF">Syn7803US61_140</name>
    <name evidence="28" type="ORF">Syn7803US63_140</name>
    <name evidence="29" type="ORF">Syn7803US64_142</name>
    <name evidence="30" type="ORF">Syn7803US65_143</name>
    <name evidence="31" type="ORF">Syn7803US71_141</name>
    <name evidence="32" type="ORF">Syn7803US78_141</name>
    <name evidence="33" type="ORF">Syn7803US80_143</name>
    <name evidence="34" type="ORF">Syn7803US82_141</name>
    <name evidence="35" type="ORF">Syn7803US83_141</name>
    <name evidence="36" type="ORF">Syn7803US85_141</name>
    <name evidence="37" type="ORF">Syn7803US89_141</name>
    <name evidence="38" type="ORF">Syn7803US94_142</name>
    <name evidence="39" type="ORF">Syn7803US95_142</name>
</gene>
<dbReference type="EMBL" id="KJ019120">
    <property type="protein sequence ID" value="AIX36343.1"/>
    <property type="molecule type" value="Genomic_DNA"/>
</dbReference>
<dbReference type="Proteomes" id="UP000185365">
    <property type="component" value="Segment"/>
</dbReference>
<evidence type="ECO:0000313" key="4">
    <source>
        <dbReference type="EMBL" id="AIX15618.1"/>
    </source>
</evidence>
<evidence type="ECO:0000313" key="50">
    <source>
        <dbReference type="Proteomes" id="UP000185365"/>
    </source>
</evidence>
<evidence type="ECO:0000313" key="34">
    <source>
        <dbReference type="EMBL" id="AIX37487.1"/>
    </source>
</evidence>
<dbReference type="EMBL" id="KJ019079">
    <property type="protein sequence ID" value="AIX26220.1"/>
    <property type="molecule type" value="Genomic_DNA"/>
</dbReference>
<evidence type="ECO:0000313" key="16">
    <source>
        <dbReference type="EMBL" id="AIX24701.1"/>
    </source>
</evidence>
<evidence type="ECO:0000313" key="22">
    <source>
        <dbReference type="EMBL" id="AIX26220.1"/>
    </source>
</evidence>
<dbReference type="Proteomes" id="UP000185351">
    <property type="component" value="Segment"/>
</dbReference>
<evidence type="ECO:0000313" key="6">
    <source>
        <dbReference type="EMBL" id="AIX16263.1"/>
    </source>
</evidence>
<evidence type="ECO:0000313" key="3">
    <source>
        <dbReference type="EMBL" id="AIX15399.1"/>
    </source>
</evidence>
<dbReference type="EMBL" id="KJ019121">
    <property type="protein sequence ID" value="AIX36560.1"/>
    <property type="molecule type" value="Genomic_DNA"/>
</dbReference>
<dbReference type="Proteomes" id="UP000185386">
    <property type="component" value="Segment"/>
</dbReference>
<proteinExistence type="predicted"/>
<evidence type="ECO:0000313" key="20">
    <source>
        <dbReference type="EMBL" id="AIX25785.1"/>
    </source>
</evidence>
<evidence type="ECO:0000313" key="47">
    <source>
        <dbReference type="Proteomes" id="UP000033003"/>
    </source>
</evidence>
<dbReference type="EMBL" id="KJ019057">
    <property type="protein sequence ID" value="AIX21246.1"/>
    <property type="molecule type" value="Genomic_DNA"/>
</dbReference>
<evidence type="ECO:0000313" key="5">
    <source>
        <dbReference type="EMBL" id="AIX16047.1"/>
    </source>
</evidence>
<protein>
    <submittedName>
        <fullName evidence="2">DUF1583 domain-containing protein</fullName>
    </submittedName>
</protein>
<dbReference type="EMBL" id="KJ019077">
    <property type="protein sequence ID" value="AIX25785.1"/>
    <property type="molecule type" value="Genomic_DNA"/>
</dbReference>
<dbReference type="Proteomes" id="UP000185360">
    <property type="component" value="Genome"/>
</dbReference>
<dbReference type="EMBL" id="KJ019140">
    <property type="protein sequence ID" value="AIX40722.1"/>
    <property type="molecule type" value="Genomic_DNA"/>
</dbReference>
<dbReference type="EMBL" id="KJ019072">
    <property type="protein sequence ID" value="AIX24701.1"/>
    <property type="molecule type" value="Genomic_DNA"/>
</dbReference>